<keyword evidence="9" id="KW-1185">Reference proteome</keyword>
<evidence type="ECO:0000256" key="2">
    <source>
        <dbReference type="ARBA" id="ARBA00004613"/>
    </source>
</evidence>
<keyword evidence="3" id="KW-0964">Secreted</keyword>
<comment type="subcellular location">
    <subcellularLocation>
        <location evidence="1">Membrane</location>
    </subcellularLocation>
    <subcellularLocation>
        <location evidence="2">Secreted</location>
    </subcellularLocation>
</comment>
<dbReference type="Gene3D" id="2.160.20.160">
    <property type="match status" value="1"/>
</dbReference>
<evidence type="ECO:0000313" key="9">
    <source>
        <dbReference type="Proteomes" id="UP001629244"/>
    </source>
</evidence>
<dbReference type="PANTHER" id="PTHR38340:SF1">
    <property type="entry name" value="S-LAYER PROTEIN"/>
    <property type="match status" value="1"/>
</dbReference>
<keyword evidence="4" id="KW-0800">Toxin</keyword>
<dbReference type="InterPro" id="IPR011049">
    <property type="entry name" value="Serralysin-like_metalloprot_C"/>
</dbReference>
<dbReference type="PANTHER" id="PTHR38340">
    <property type="entry name" value="S-LAYER PROTEIN"/>
    <property type="match status" value="1"/>
</dbReference>
<evidence type="ECO:0000256" key="5">
    <source>
        <dbReference type="ARBA" id="ARBA00022737"/>
    </source>
</evidence>
<evidence type="ECO:0000256" key="7">
    <source>
        <dbReference type="ARBA" id="ARBA00023136"/>
    </source>
</evidence>
<dbReference type="PROSITE" id="PS00330">
    <property type="entry name" value="HEMOLYSIN_CALCIUM"/>
    <property type="match status" value="4"/>
</dbReference>
<dbReference type="InterPro" id="IPR018511">
    <property type="entry name" value="Hemolysin-typ_Ca-bd_CS"/>
</dbReference>
<dbReference type="EMBL" id="JBELQC010000001">
    <property type="protein sequence ID" value="MFL9841636.1"/>
    <property type="molecule type" value="Genomic_DNA"/>
</dbReference>
<evidence type="ECO:0000256" key="1">
    <source>
        <dbReference type="ARBA" id="ARBA00004370"/>
    </source>
</evidence>
<evidence type="ECO:0000256" key="6">
    <source>
        <dbReference type="ARBA" id="ARBA00023026"/>
    </source>
</evidence>
<evidence type="ECO:0000256" key="4">
    <source>
        <dbReference type="ARBA" id="ARBA00022656"/>
    </source>
</evidence>
<dbReference type="PRINTS" id="PR00313">
    <property type="entry name" value="CABNDNGRPT"/>
</dbReference>
<dbReference type="PRINTS" id="PR01488">
    <property type="entry name" value="RTXTOXINA"/>
</dbReference>
<keyword evidence="5" id="KW-0677">Repeat</keyword>
<organism evidence="8 9">
    <name type="scientific">Sphingomonas plantiphila</name>
    <dbReference type="NCBI Taxonomy" id="3163295"/>
    <lineage>
        <taxon>Bacteria</taxon>
        <taxon>Pseudomonadati</taxon>
        <taxon>Pseudomonadota</taxon>
        <taxon>Alphaproteobacteria</taxon>
        <taxon>Sphingomonadales</taxon>
        <taxon>Sphingomonadaceae</taxon>
        <taxon>Sphingomonas</taxon>
    </lineage>
</organism>
<dbReference type="InterPro" id="IPR003995">
    <property type="entry name" value="RTX_toxin_determinant-A"/>
</dbReference>
<dbReference type="Gene3D" id="2.150.10.10">
    <property type="entry name" value="Serralysin-like metalloprotease, C-terminal"/>
    <property type="match status" value="6"/>
</dbReference>
<dbReference type="Proteomes" id="UP001629244">
    <property type="component" value="Unassembled WGS sequence"/>
</dbReference>
<evidence type="ECO:0000256" key="3">
    <source>
        <dbReference type="ARBA" id="ARBA00022525"/>
    </source>
</evidence>
<dbReference type="RefSeq" id="WP_408078528.1">
    <property type="nucleotide sequence ID" value="NZ_JBELQC010000001.1"/>
</dbReference>
<sequence length="1031" mass="104742">MPTITGTTGTDTLPGTSGDDLIDGLSGNDHFFLSFGNDVLNGGDGADDLSIRFGSRPTAFELPSPTGPVTLNITGSNIVGSGFGGTINTTLNSIEFVSIIGRDQNSNGSYFANTFFIDASGFEADVAPGNFALFTDIGPGAHQVTGTRYADRLSVGQGSTVDAGEGNDYVRFRLTTEDLIIVDQTGSVVTLTSGGQTIGSISNAESLAFYPITNLREHLRIDASALTVGAYFSATAQVNTIIGGSGADVFAMNLGFSGSVLTGGDGADVFADYLIAYPEGTVEITDFSTEDQIDLSGYTVLGMVAADGFIGSAAFSGTRAEIRYHFDGGNTVLEIDHSGDGIADASIVLSNGRYAIELSQTPDAYPLVFVRGAESGSSYDVAPGAPSISAGTGDDVFQLTGISSGMALTTLDGAAGTDTLDARSVSAGSAYLFFTDYSEEAGAFRVGDFIVRNVETVYGGSGPNWFLFQTALTSMTVYGGAQGDVMIGSFAHADTFYGGGGDDAINVRSGDIAFGEDGDDSFELYYSGVGTVDGGSGTDMLDLGFGWTVDLAAGWARGPATGSEYAITSVENVSVYAWQGYASHISGDAGANRFFVNSAFNDGSVGVTFDGRGGDDDLQGSAGDDQLIGGDGNDILDGGGGNDLLYGGAGDDSFIVDATGDIVFEFAGEGTDTVTSSANYYLFANIENLTLTGSADLFGVGNELANTITGNVGSNLLIGGAGNDVIRGGDGVDSLFGENGSDQLFGDAGIDYLVGGIGNDTLDGGADADALYGEDGDDVLIGGTSFHTDILVGGAGNDTLRGNSGLGDYDLMDGGAGNDSYYVDTPDDLTFEAANGGADTVYATINGAGYYLYANVENLVLGGNTPFGVGNGLDNRITGSAAANWLLGGAGNDVLNGAGGNDVLFGEAGADIFVFERGTGADAIGDFLAGTDRIDLSAFGFTSFAQVQAVMGENGGTSFIALGNGDMVVLNGVARAALSAGDFILASAQLPQDGYPDDGAGSVGVPFSDLPMGLPDAAGRLSAWLAPELHL</sequence>
<keyword evidence="7" id="KW-0472">Membrane</keyword>
<name>A0ABW8YR32_9SPHN</name>
<reference evidence="8 9" key="1">
    <citation type="submission" date="2024-06" db="EMBL/GenBank/DDBJ databases">
        <authorList>
            <person name="Kaempfer P."/>
            <person name="Viver T."/>
        </authorList>
    </citation>
    <scope>NUCLEOTIDE SEQUENCE [LARGE SCALE GENOMIC DNA]</scope>
    <source>
        <strain evidence="8 9">ST-64</strain>
    </source>
</reference>
<accession>A0ABW8YR32</accession>
<proteinExistence type="predicted"/>
<evidence type="ECO:0000313" key="8">
    <source>
        <dbReference type="EMBL" id="MFL9841636.1"/>
    </source>
</evidence>
<comment type="caution">
    <text evidence="8">The sequence shown here is derived from an EMBL/GenBank/DDBJ whole genome shotgun (WGS) entry which is preliminary data.</text>
</comment>
<protein>
    <submittedName>
        <fullName evidence="8">Calcium-binding protein</fullName>
    </submittedName>
</protein>
<dbReference type="Pfam" id="PF00353">
    <property type="entry name" value="HemolysinCabind"/>
    <property type="match status" value="6"/>
</dbReference>
<keyword evidence="6" id="KW-0843">Virulence</keyword>
<dbReference type="SUPFAM" id="SSF51120">
    <property type="entry name" value="beta-Roll"/>
    <property type="match status" value="6"/>
</dbReference>
<gene>
    <name evidence="8" type="ORF">ABS767_11735</name>
</gene>
<dbReference type="InterPro" id="IPR001343">
    <property type="entry name" value="Hemolysn_Ca-bd"/>
</dbReference>
<dbReference type="InterPro" id="IPR050557">
    <property type="entry name" value="RTX_toxin/Mannuronan_C5-epim"/>
</dbReference>